<keyword evidence="1" id="KW-0805">Transcription regulation</keyword>
<gene>
    <name evidence="6" type="ORF">ACFQ4G_16005</name>
</gene>
<keyword evidence="3" id="KW-0804">Transcription</keyword>
<evidence type="ECO:0000256" key="3">
    <source>
        <dbReference type="ARBA" id="ARBA00023163"/>
    </source>
</evidence>
<dbReference type="Proteomes" id="UP001597176">
    <property type="component" value="Unassembled WGS sequence"/>
</dbReference>
<dbReference type="RefSeq" id="WP_238207157.1">
    <property type="nucleotide sequence ID" value="NZ_JBHTND010000023.1"/>
</dbReference>
<dbReference type="EMBL" id="JBHTND010000023">
    <property type="protein sequence ID" value="MFD1303077.1"/>
    <property type="molecule type" value="Genomic_DNA"/>
</dbReference>
<sequence length="241" mass="26891">MLVPSKRYVRNGLLSVLRSDDYAAIQSAIEPVALGRKDVLVQPEQPLTHVYFLERGVASVVVGTPEGKRIEVGIVGHEGAAGLPLLFDVDSTPHETFIQIEGEALRIGKAAFFRALEQIPAFRKVMLRYAHVFQLHMAYTALSHGSYTLEERLARWLLMCHDRVDGDEFPITHEFLSIMLGVHRPGVTTTIHVLEGAGLIRARRSFIEIVNREKLRIVAGDSYGVPEAEYRRLITNGALPD</sequence>
<dbReference type="PROSITE" id="PS50042">
    <property type="entry name" value="CNMP_BINDING_3"/>
    <property type="match status" value="1"/>
</dbReference>
<dbReference type="SMART" id="SM00100">
    <property type="entry name" value="cNMP"/>
    <property type="match status" value="1"/>
</dbReference>
<comment type="caution">
    <text evidence="6">The sequence shown here is derived from an EMBL/GenBank/DDBJ whole genome shotgun (WGS) entry which is preliminary data.</text>
</comment>
<dbReference type="PANTHER" id="PTHR24567">
    <property type="entry name" value="CRP FAMILY TRANSCRIPTIONAL REGULATORY PROTEIN"/>
    <property type="match status" value="1"/>
</dbReference>
<keyword evidence="2" id="KW-0238">DNA-binding</keyword>
<proteinExistence type="predicted"/>
<dbReference type="InterPro" id="IPR036388">
    <property type="entry name" value="WH-like_DNA-bd_sf"/>
</dbReference>
<dbReference type="InterPro" id="IPR014710">
    <property type="entry name" value="RmlC-like_jellyroll"/>
</dbReference>
<dbReference type="PROSITE" id="PS51063">
    <property type="entry name" value="HTH_CRP_2"/>
    <property type="match status" value="1"/>
</dbReference>
<protein>
    <submittedName>
        <fullName evidence="6">Crp/Fnr family transcriptional regulator</fullName>
    </submittedName>
</protein>
<feature type="domain" description="HTH crp-type" evidence="5">
    <location>
        <begin position="147"/>
        <end position="213"/>
    </location>
</feature>
<dbReference type="InterPro" id="IPR000595">
    <property type="entry name" value="cNMP-bd_dom"/>
</dbReference>
<evidence type="ECO:0000313" key="7">
    <source>
        <dbReference type="Proteomes" id="UP001597176"/>
    </source>
</evidence>
<dbReference type="InterPro" id="IPR018490">
    <property type="entry name" value="cNMP-bd_dom_sf"/>
</dbReference>
<evidence type="ECO:0000256" key="2">
    <source>
        <dbReference type="ARBA" id="ARBA00023125"/>
    </source>
</evidence>
<evidence type="ECO:0000313" key="6">
    <source>
        <dbReference type="EMBL" id="MFD1303077.1"/>
    </source>
</evidence>
<dbReference type="Pfam" id="PF13545">
    <property type="entry name" value="HTH_Crp_2"/>
    <property type="match status" value="1"/>
</dbReference>
<dbReference type="SUPFAM" id="SSF46785">
    <property type="entry name" value="Winged helix' DNA-binding domain"/>
    <property type="match status" value="1"/>
</dbReference>
<keyword evidence="7" id="KW-1185">Reference proteome</keyword>
<dbReference type="Gene3D" id="1.10.10.10">
    <property type="entry name" value="Winged helix-like DNA-binding domain superfamily/Winged helix DNA-binding domain"/>
    <property type="match status" value="1"/>
</dbReference>
<dbReference type="PANTHER" id="PTHR24567:SF74">
    <property type="entry name" value="HTH-TYPE TRANSCRIPTIONAL REGULATOR ARCR"/>
    <property type="match status" value="1"/>
</dbReference>
<name>A0ABW3X0K1_9HYPH</name>
<dbReference type="SUPFAM" id="SSF51206">
    <property type="entry name" value="cAMP-binding domain-like"/>
    <property type="match status" value="1"/>
</dbReference>
<evidence type="ECO:0000256" key="1">
    <source>
        <dbReference type="ARBA" id="ARBA00023015"/>
    </source>
</evidence>
<dbReference type="InterPro" id="IPR036390">
    <property type="entry name" value="WH_DNA-bd_sf"/>
</dbReference>
<reference evidence="7" key="1">
    <citation type="journal article" date="2019" name="Int. J. Syst. Evol. Microbiol.">
        <title>The Global Catalogue of Microorganisms (GCM) 10K type strain sequencing project: providing services to taxonomists for standard genome sequencing and annotation.</title>
        <authorList>
            <consortium name="The Broad Institute Genomics Platform"/>
            <consortium name="The Broad Institute Genome Sequencing Center for Infectious Disease"/>
            <person name="Wu L."/>
            <person name="Ma J."/>
        </authorList>
    </citation>
    <scope>NUCLEOTIDE SEQUENCE [LARGE SCALE GENOMIC DNA]</scope>
    <source>
        <strain evidence="7">CCUG 56108</strain>
    </source>
</reference>
<dbReference type="InterPro" id="IPR050397">
    <property type="entry name" value="Env_Response_Regulators"/>
</dbReference>
<evidence type="ECO:0000259" key="4">
    <source>
        <dbReference type="PROSITE" id="PS50042"/>
    </source>
</evidence>
<dbReference type="Pfam" id="PF00027">
    <property type="entry name" value="cNMP_binding"/>
    <property type="match status" value="1"/>
</dbReference>
<organism evidence="6 7">
    <name type="scientific">Methylobacterium marchantiae</name>
    <dbReference type="NCBI Taxonomy" id="600331"/>
    <lineage>
        <taxon>Bacteria</taxon>
        <taxon>Pseudomonadati</taxon>
        <taxon>Pseudomonadota</taxon>
        <taxon>Alphaproteobacteria</taxon>
        <taxon>Hyphomicrobiales</taxon>
        <taxon>Methylobacteriaceae</taxon>
        <taxon>Methylobacterium</taxon>
    </lineage>
</organism>
<accession>A0ABW3X0K1</accession>
<feature type="domain" description="Cyclic nucleotide-binding" evidence="4">
    <location>
        <begin position="13"/>
        <end position="116"/>
    </location>
</feature>
<dbReference type="InterPro" id="IPR012318">
    <property type="entry name" value="HTH_CRP"/>
</dbReference>
<dbReference type="Gene3D" id="2.60.120.10">
    <property type="entry name" value="Jelly Rolls"/>
    <property type="match status" value="1"/>
</dbReference>
<evidence type="ECO:0000259" key="5">
    <source>
        <dbReference type="PROSITE" id="PS51063"/>
    </source>
</evidence>